<dbReference type="Pfam" id="PF14016">
    <property type="entry name" value="DUF4232"/>
    <property type="match status" value="1"/>
</dbReference>
<keyword evidence="5" id="KW-1185">Reference proteome</keyword>
<organism evidence="4 5">
    <name type="scientific">Pseudonocardia endophytica</name>
    <dbReference type="NCBI Taxonomy" id="401976"/>
    <lineage>
        <taxon>Bacteria</taxon>
        <taxon>Bacillati</taxon>
        <taxon>Actinomycetota</taxon>
        <taxon>Actinomycetes</taxon>
        <taxon>Pseudonocardiales</taxon>
        <taxon>Pseudonocardiaceae</taxon>
        <taxon>Pseudonocardia</taxon>
    </lineage>
</organism>
<dbReference type="PROSITE" id="PS51257">
    <property type="entry name" value="PROKAR_LIPOPROTEIN"/>
    <property type="match status" value="1"/>
</dbReference>
<comment type="caution">
    <text evidence="4">The sequence shown here is derived from an EMBL/GenBank/DDBJ whole genome shotgun (WGS) entry which is preliminary data.</text>
</comment>
<feature type="region of interest" description="Disordered" evidence="1">
    <location>
        <begin position="161"/>
        <end position="199"/>
    </location>
</feature>
<reference evidence="4 5" key="1">
    <citation type="submission" date="2019-03" db="EMBL/GenBank/DDBJ databases">
        <title>Sequencing the genomes of 1000 actinobacteria strains.</title>
        <authorList>
            <person name="Klenk H.-P."/>
        </authorList>
    </citation>
    <scope>NUCLEOTIDE SEQUENCE [LARGE SCALE GENOMIC DNA]</scope>
    <source>
        <strain evidence="4 5">DSM 44969</strain>
    </source>
</reference>
<evidence type="ECO:0000313" key="5">
    <source>
        <dbReference type="Proteomes" id="UP000295560"/>
    </source>
</evidence>
<feature type="chain" id="PRO_5020196568" evidence="2">
    <location>
        <begin position="24"/>
        <end position="199"/>
    </location>
</feature>
<dbReference type="RefSeq" id="WP_132431193.1">
    <property type="nucleotide sequence ID" value="NZ_SMFZ01000002.1"/>
</dbReference>
<evidence type="ECO:0000313" key="4">
    <source>
        <dbReference type="EMBL" id="TCK22376.1"/>
    </source>
</evidence>
<protein>
    <submittedName>
        <fullName evidence="4">Uncharacterized protein DUF4232</fullName>
    </submittedName>
</protein>
<dbReference type="Proteomes" id="UP000295560">
    <property type="component" value="Unassembled WGS sequence"/>
</dbReference>
<dbReference type="AlphaFoldDB" id="A0A4V2PHY1"/>
<evidence type="ECO:0000259" key="3">
    <source>
        <dbReference type="Pfam" id="PF14016"/>
    </source>
</evidence>
<feature type="region of interest" description="Disordered" evidence="1">
    <location>
        <begin position="30"/>
        <end position="65"/>
    </location>
</feature>
<accession>A0A4V2PHY1</accession>
<proteinExistence type="predicted"/>
<feature type="domain" description="DUF4232" evidence="3">
    <location>
        <begin position="68"/>
        <end position="175"/>
    </location>
</feature>
<dbReference type="EMBL" id="SMFZ01000002">
    <property type="protein sequence ID" value="TCK22376.1"/>
    <property type="molecule type" value="Genomic_DNA"/>
</dbReference>
<gene>
    <name evidence="4" type="ORF">EV378_6378</name>
</gene>
<feature type="signal peptide" evidence="2">
    <location>
        <begin position="1"/>
        <end position="23"/>
    </location>
</feature>
<keyword evidence="2" id="KW-0732">Signal</keyword>
<name>A0A4V2PHY1_PSEEN</name>
<dbReference type="InterPro" id="IPR025326">
    <property type="entry name" value="DUF4232"/>
</dbReference>
<evidence type="ECO:0000256" key="1">
    <source>
        <dbReference type="SAM" id="MobiDB-lite"/>
    </source>
</evidence>
<sequence>MARTRWDLVAAVLAAGVALTACAGGSDWPQGSVPAASPTSGAAAPPTGSAAPTSEAATSPAADAGGKCRLDDLRASVGATTGGSQRRTAVVWTNSSDRACTMTGFGGVDLAGPNDPMGPVFSLRRQEAAAEPVRLAPGGTAHTTITWLSDGGWTPTTIRATPPDETRSASLAWPGGPVLRQDGATRPGTYISPVTAGSG</sequence>
<evidence type="ECO:0000256" key="2">
    <source>
        <dbReference type="SAM" id="SignalP"/>
    </source>
</evidence>
<dbReference type="OrthoDB" id="3480105at2"/>